<accession>A0A449BJH8</accession>
<dbReference type="InterPro" id="IPR052834">
    <property type="entry name" value="3KSR/17beta-HSD"/>
</dbReference>
<dbReference type="Proteomes" id="UP000290909">
    <property type="component" value="Chromosome"/>
</dbReference>
<dbReference type="PANTHER" id="PTHR44442:SF1">
    <property type="entry name" value="3-KETO-STEROID REDUCTASE_17-BETA-HYDROXYSTEROID DEHYDROGENASE 7"/>
    <property type="match status" value="1"/>
</dbReference>
<dbReference type="KEGG" id="ahk:NCTC10172_00633"/>
<dbReference type="GO" id="GO:0000253">
    <property type="term" value="F:3-beta-hydroxysteroid 3-dehydrogenase (NADP+) activity"/>
    <property type="evidence" value="ECO:0007669"/>
    <property type="project" value="TreeGrafter"/>
</dbReference>
<reference evidence="1 2" key="1">
    <citation type="submission" date="2019-01" db="EMBL/GenBank/DDBJ databases">
        <authorList>
            <consortium name="Pathogen Informatics"/>
        </authorList>
    </citation>
    <scope>NUCLEOTIDE SEQUENCE [LARGE SCALE GENOMIC DNA]</scope>
    <source>
        <strain evidence="1 2">NCTC10172</strain>
    </source>
</reference>
<dbReference type="Pfam" id="PF00106">
    <property type="entry name" value="adh_short"/>
    <property type="match status" value="1"/>
</dbReference>
<evidence type="ECO:0000313" key="1">
    <source>
        <dbReference type="EMBL" id="VEU82614.1"/>
    </source>
</evidence>
<dbReference type="PANTHER" id="PTHR44442">
    <property type="entry name" value="3-KETO-STEROID REDUCTASE"/>
    <property type="match status" value="1"/>
</dbReference>
<sequence>MAIENKMKLIVVARNPKLVDKLTNELLTIDPNADISSFLCDFTDLKSIQEAAACILMKHPKIDYVYLNAGALPKKKKEYMNDVPIAYLVNFIGPRYFFELIKPSLINGKEQTLLYTVSMSSPKKITNVIRKDFEKLSKMKSYGIGKLLSANYFTNLKDEEIKVRFIDPRIVYSNATINFLPKLIRFIHPLIRLVSRMPEKIAKEVEKIIDLESEKRVSLFIRGKQKPLKKLYLDKQVLRFGEEVYQSGVKKLLKWKHLLNT</sequence>
<dbReference type="STRING" id="1408416.GCA_000702765_00853"/>
<proteinExistence type="predicted"/>
<dbReference type="SUPFAM" id="SSF51735">
    <property type="entry name" value="NAD(P)-binding Rossmann-fold domains"/>
    <property type="match status" value="1"/>
</dbReference>
<protein>
    <submittedName>
        <fullName evidence="1">Short chain dehydrogenase</fullName>
    </submittedName>
</protein>
<evidence type="ECO:0000313" key="2">
    <source>
        <dbReference type="Proteomes" id="UP000290909"/>
    </source>
</evidence>
<dbReference type="EMBL" id="LR215050">
    <property type="protein sequence ID" value="VEU82614.1"/>
    <property type="molecule type" value="Genomic_DNA"/>
</dbReference>
<dbReference type="GO" id="GO:0016125">
    <property type="term" value="P:sterol metabolic process"/>
    <property type="evidence" value="ECO:0007669"/>
    <property type="project" value="TreeGrafter"/>
</dbReference>
<dbReference type="InterPro" id="IPR002347">
    <property type="entry name" value="SDR_fam"/>
</dbReference>
<name>A0A449BJH8_9MOLU</name>
<dbReference type="InterPro" id="IPR036291">
    <property type="entry name" value="NAD(P)-bd_dom_sf"/>
</dbReference>
<gene>
    <name evidence="1" type="ORF">NCTC10172_00633</name>
</gene>
<dbReference type="Gene3D" id="3.40.50.720">
    <property type="entry name" value="NAD(P)-binding Rossmann-like Domain"/>
    <property type="match status" value="1"/>
</dbReference>
<organism evidence="1 2">
    <name type="scientific">Acholeplasma hippikon</name>
    <dbReference type="NCBI Taxonomy" id="264636"/>
    <lineage>
        <taxon>Bacteria</taxon>
        <taxon>Bacillati</taxon>
        <taxon>Mycoplasmatota</taxon>
        <taxon>Mollicutes</taxon>
        <taxon>Acholeplasmatales</taxon>
        <taxon>Acholeplasmataceae</taxon>
        <taxon>Acholeplasma</taxon>
    </lineage>
</organism>
<dbReference type="AlphaFoldDB" id="A0A449BJH8"/>
<keyword evidence="2" id="KW-1185">Reference proteome</keyword>